<dbReference type="OrthoDB" id="1711508at2759"/>
<accession>A0A8K0UXJ7</accession>
<dbReference type="Gene3D" id="3.40.50.1000">
    <property type="entry name" value="HAD superfamily/HAD-like"/>
    <property type="match status" value="1"/>
</dbReference>
<sequence length="487" mass="53685">MHPTPQRKPSNIPYRPHDNRPVTPPPSQTPTESYLSISSQAPHSLDPSNASESRKLLILDLNGSLLYRSAVRHGNRGAEAQQVDSSGRPLPRLRPVHPRPYMTAFRSYLFAPETKSWLDVMIWSSAQPHSVNDMVEKTFGEDQTNLVAIWARDTLGLSNEHYNRKVQTFKDLTKPWAELPTLLNTHLSLSIPSHSSPPSSPASSPPPSSAHSRRSPSPKPSSVHSALTTLLLDDSPRKAELQPYNHICIPEYDGVRRAKDLQAVQNEKLALQALKDDFTYGPGHLAKPTGVSEAEPLEDEKKDVLDDESLAAEDQGSKKRKRPSKKEKKAAALSTAVSEFMSRREAPYDNILLAVIGILEEVKTQGNIAAWIRSGGLRRPIEGRSSDGVRPPSGSNSIRESKRTKDSDELPSLRAEPSGNDANSSTDPSLSANLETTATSRADPPDRAPTPSVPMWFEDVATVCYWSERGREVLEEMGIPISHGIER</sequence>
<evidence type="ECO:0000313" key="4">
    <source>
        <dbReference type="EMBL" id="KAH8105353.1"/>
    </source>
</evidence>
<dbReference type="SUPFAM" id="SSF56784">
    <property type="entry name" value="HAD-like"/>
    <property type="match status" value="1"/>
</dbReference>
<dbReference type="AlphaFoldDB" id="A0A8K0UXJ7"/>
<keyword evidence="1" id="KW-0811">Translocation</keyword>
<dbReference type="PANTHER" id="PTHR12210">
    <property type="entry name" value="DULLARD PROTEIN PHOSPHATASE"/>
    <property type="match status" value="1"/>
</dbReference>
<comment type="subunit">
    <text evidence="1">Component of the TIM23 complex.</text>
</comment>
<feature type="compositionally biased region" description="Basic residues" evidence="2">
    <location>
        <begin position="318"/>
        <end position="328"/>
    </location>
</feature>
<evidence type="ECO:0000259" key="3">
    <source>
        <dbReference type="PROSITE" id="PS50969"/>
    </source>
</evidence>
<proteinExistence type="inferred from homology"/>
<dbReference type="InterPro" id="IPR023214">
    <property type="entry name" value="HAD_sf"/>
</dbReference>
<evidence type="ECO:0000313" key="5">
    <source>
        <dbReference type="Proteomes" id="UP000813824"/>
    </source>
</evidence>
<organism evidence="4 5">
    <name type="scientific">Cristinia sonorae</name>
    <dbReference type="NCBI Taxonomy" id="1940300"/>
    <lineage>
        <taxon>Eukaryota</taxon>
        <taxon>Fungi</taxon>
        <taxon>Dikarya</taxon>
        <taxon>Basidiomycota</taxon>
        <taxon>Agaricomycotina</taxon>
        <taxon>Agaricomycetes</taxon>
        <taxon>Agaricomycetidae</taxon>
        <taxon>Agaricales</taxon>
        <taxon>Pleurotineae</taxon>
        <taxon>Stephanosporaceae</taxon>
        <taxon>Cristinia</taxon>
    </lineage>
</organism>
<comment type="caution">
    <text evidence="4">The sequence shown here is derived from an EMBL/GenBank/DDBJ whole genome shotgun (WGS) entry which is preliminary data.</text>
</comment>
<dbReference type="GO" id="GO:0005744">
    <property type="term" value="C:TIM23 mitochondrial import inner membrane translocase complex"/>
    <property type="evidence" value="ECO:0007669"/>
    <property type="project" value="UniProtKB-UniRule"/>
</dbReference>
<dbReference type="InterPro" id="IPR050365">
    <property type="entry name" value="TIM50"/>
</dbReference>
<keyword evidence="1" id="KW-0653">Protein transport</keyword>
<reference evidence="4" key="1">
    <citation type="journal article" date="2021" name="New Phytol.">
        <title>Evolutionary innovations through gain and loss of genes in the ectomycorrhizal Boletales.</title>
        <authorList>
            <person name="Wu G."/>
            <person name="Miyauchi S."/>
            <person name="Morin E."/>
            <person name="Kuo A."/>
            <person name="Drula E."/>
            <person name="Varga T."/>
            <person name="Kohler A."/>
            <person name="Feng B."/>
            <person name="Cao Y."/>
            <person name="Lipzen A."/>
            <person name="Daum C."/>
            <person name="Hundley H."/>
            <person name="Pangilinan J."/>
            <person name="Johnson J."/>
            <person name="Barry K."/>
            <person name="LaButti K."/>
            <person name="Ng V."/>
            <person name="Ahrendt S."/>
            <person name="Min B."/>
            <person name="Choi I.G."/>
            <person name="Park H."/>
            <person name="Plett J.M."/>
            <person name="Magnuson J."/>
            <person name="Spatafora J.W."/>
            <person name="Nagy L.G."/>
            <person name="Henrissat B."/>
            <person name="Grigoriev I.V."/>
            <person name="Yang Z.L."/>
            <person name="Xu J."/>
            <person name="Martin F.M."/>
        </authorList>
    </citation>
    <scope>NUCLEOTIDE SEQUENCE</scope>
    <source>
        <strain evidence="4">KKN 215</strain>
    </source>
</reference>
<keyword evidence="1" id="KW-0496">Mitochondrion</keyword>
<feature type="compositionally biased region" description="Pro residues" evidence="2">
    <location>
        <begin position="198"/>
        <end position="208"/>
    </location>
</feature>
<feature type="domain" description="FCP1 homology" evidence="3">
    <location>
        <begin position="50"/>
        <end position="274"/>
    </location>
</feature>
<dbReference type="GO" id="GO:0015031">
    <property type="term" value="P:protein transport"/>
    <property type="evidence" value="ECO:0007669"/>
    <property type="project" value="UniProtKB-KW"/>
</dbReference>
<gene>
    <name evidence="4" type="ORF">BXZ70DRAFT_887596</name>
</gene>
<keyword evidence="1" id="KW-0809">Transit peptide</keyword>
<dbReference type="SMART" id="SM00577">
    <property type="entry name" value="CPDc"/>
    <property type="match status" value="1"/>
</dbReference>
<protein>
    <recommendedName>
        <fullName evidence="1">Mitochondrial import inner membrane translocase subunit TIM50</fullName>
    </recommendedName>
</protein>
<evidence type="ECO:0000256" key="2">
    <source>
        <dbReference type="SAM" id="MobiDB-lite"/>
    </source>
</evidence>
<dbReference type="Proteomes" id="UP000813824">
    <property type="component" value="Unassembled WGS sequence"/>
</dbReference>
<feature type="region of interest" description="Disordered" evidence="2">
    <location>
        <begin position="1"/>
        <end position="49"/>
    </location>
</feature>
<feature type="compositionally biased region" description="Polar residues" evidence="2">
    <location>
        <begin position="420"/>
        <end position="440"/>
    </location>
</feature>
<comment type="subcellular location">
    <subcellularLocation>
        <location evidence="1">Mitochondrion inner membrane</location>
        <topology evidence="1">Single-pass membrane protein</topology>
    </subcellularLocation>
</comment>
<comment type="function">
    <text evidence="1">Essential component of the TIM23 complex, a complex that mediates the translocation of transit peptide-containing proteins across the mitochondrial inner membrane.</text>
</comment>
<feature type="compositionally biased region" description="Basic and acidic residues" evidence="2">
    <location>
        <begin position="399"/>
        <end position="408"/>
    </location>
</feature>
<feature type="region of interest" description="Disordered" evidence="2">
    <location>
        <begin position="190"/>
        <end position="225"/>
    </location>
</feature>
<dbReference type="EMBL" id="JAEVFJ010000004">
    <property type="protein sequence ID" value="KAH8105353.1"/>
    <property type="molecule type" value="Genomic_DNA"/>
</dbReference>
<feature type="compositionally biased region" description="Polar residues" evidence="2">
    <location>
        <begin position="29"/>
        <end position="49"/>
    </location>
</feature>
<feature type="region of interest" description="Disordered" evidence="2">
    <location>
        <begin position="74"/>
        <end position="95"/>
    </location>
</feature>
<keyword evidence="5" id="KW-1185">Reference proteome</keyword>
<evidence type="ECO:0000256" key="1">
    <source>
        <dbReference type="RuleBase" id="RU365079"/>
    </source>
</evidence>
<feature type="region of interest" description="Disordered" evidence="2">
    <location>
        <begin position="284"/>
        <end position="330"/>
    </location>
</feature>
<dbReference type="PROSITE" id="PS50969">
    <property type="entry name" value="FCP1"/>
    <property type="match status" value="1"/>
</dbReference>
<dbReference type="InterPro" id="IPR004274">
    <property type="entry name" value="FCP1_dom"/>
</dbReference>
<dbReference type="InterPro" id="IPR036412">
    <property type="entry name" value="HAD-like_sf"/>
</dbReference>
<keyword evidence="1" id="KW-0813">Transport</keyword>
<comment type="similarity">
    <text evidence="1">Belongs to the TIM50 family.</text>
</comment>
<feature type="region of interest" description="Disordered" evidence="2">
    <location>
        <begin position="379"/>
        <end position="453"/>
    </location>
</feature>
<name>A0A8K0UXJ7_9AGAR</name>